<dbReference type="InterPro" id="IPR019734">
    <property type="entry name" value="TPR_rpt"/>
</dbReference>
<keyword evidence="1" id="KW-0677">Repeat</keyword>
<reference evidence="5 6" key="1">
    <citation type="submission" date="2020-08" db="EMBL/GenBank/DDBJ databases">
        <title>Genomic Encyclopedia of Type Strains, Phase IV (KMG-IV): sequencing the most valuable type-strain genomes for metagenomic binning, comparative biology and taxonomic classification.</title>
        <authorList>
            <person name="Goeker M."/>
        </authorList>
    </citation>
    <scope>NUCLEOTIDE SEQUENCE [LARGE SCALE GENOMIC DNA]</scope>
    <source>
        <strain evidence="5 6">YC6886</strain>
    </source>
</reference>
<evidence type="ECO:0000256" key="4">
    <source>
        <dbReference type="SAM" id="SignalP"/>
    </source>
</evidence>
<name>A0A840VBL6_9BACT</name>
<dbReference type="PANTHER" id="PTHR44943:SF8">
    <property type="entry name" value="TPR REPEAT-CONTAINING PROTEIN MJ0263"/>
    <property type="match status" value="1"/>
</dbReference>
<dbReference type="SUPFAM" id="SSF48452">
    <property type="entry name" value="TPR-like"/>
    <property type="match status" value="4"/>
</dbReference>
<evidence type="ECO:0000256" key="1">
    <source>
        <dbReference type="ARBA" id="ARBA00022737"/>
    </source>
</evidence>
<dbReference type="SMART" id="SM00028">
    <property type="entry name" value="TPR"/>
    <property type="match status" value="12"/>
</dbReference>
<accession>A0A840VBL6</accession>
<sequence length="794" mass="88142">MRRLLALALLAPFPGLAQDAPRAVPVDPSLVQDPAQDWFQHGRNVYESAKRASGQTQLDLYSRAAEIFSQYLTNFPGHENAEAAWWYLGQSCYSTGRIDEAKRAFHTLLNRFGKGRYAAAAAYTLAADHFNNRQYGLAATLFEKQAAIATQPSDRLRGHYYAAKSYELLGQSRPALQHFKTVLNDADPSNVYRTKAALDYGRLIAAGGDHAEALQLFEQVVNSKTESAETRGKAALAAGATAAKLGRFDDSERYFQLILRTPGMEAERVEAQIAMMAAQFEQKNYREVIKIFQSSTLTGEGEVESRRLMLAARAFMMLDRNADAMPLFRQVERLEPPTSDRAFDAAYYRLLCFYRIEGRHVLDQVDAFLQLYGEKFSKDPKLQTARLMKAETLFAEGKVEDAANAYREIESSLLSEKNRVGLEYQRGRCLFEANDYAAAIRSLSSFIQANPSDSRTATALATRGRAYLETGENAKALADFNAVIAASEDRSLLTLAYLDAAEICKRDGNLKQMVDYFQRFLEAELTTDPDAIAKACYWTGWGLVKTSAGAKAIDYLTRAREVAPKRYNKHAGLLLCLVYLSEKNREKLIPEVGLAIEGGYAIDLPEPLIRWAADQAFSSEDFLNAARFYDLIADGENPELAPKEVWRFLGKARLRSGDAAGALTAIDHALQTEEDPAWKADGLADRASALLKLGKSKEATQAVEEGLALRPEGRTGAQLNLVRGDIFLAENQAQEAVRAYILPVELMDDSDQVVKPLAYHKLILALKAAGNTADATQYATELKRKYPNWSPPQD</sequence>
<feature type="repeat" description="TPR" evidence="3">
    <location>
        <begin position="457"/>
        <end position="490"/>
    </location>
</feature>
<evidence type="ECO:0000313" key="6">
    <source>
        <dbReference type="Proteomes" id="UP000557717"/>
    </source>
</evidence>
<proteinExistence type="predicted"/>
<keyword evidence="6" id="KW-1185">Reference proteome</keyword>
<gene>
    <name evidence="5" type="ORF">HNR46_001433</name>
</gene>
<dbReference type="InterPro" id="IPR051685">
    <property type="entry name" value="Ycf3/AcsC/BcsC/TPR_MFPF"/>
</dbReference>
<protein>
    <submittedName>
        <fullName evidence="5">Tetratricopeptide (TPR) repeat protein</fullName>
    </submittedName>
</protein>
<dbReference type="PANTHER" id="PTHR44943">
    <property type="entry name" value="CELLULOSE SYNTHASE OPERON PROTEIN C"/>
    <property type="match status" value="1"/>
</dbReference>
<dbReference type="RefSeq" id="WP_184017154.1">
    <property type="nucleotide sequence ID" value="NZ_JACHFD010000005.1"/>
</dbReference>
<evidence type="ECO:0000256" key="2">
    <source>
        <dbReference type="ARBA" id="ARBA00022803"/>
    </source>
</evidence>
<dbReference type="Gene3D" id="1.25.40.10">
    <property type="entry name" value="Tetratricopeptide repeat domain"/>
    <property type="match status" value="5"/>
</dbReference>
<dbReference type="PROSITE" id="PS50005">
    <property type="entry name" value="TPR"/>
    <property type="match status" value="1"/>
</dbReference>
<organism evidence="5 6">
    <name type="scientific">Haloferula luteola</name>
    <dbReference type="NCBI Taxonomy" id="595692"/>
    <lineage>
        <taxon>Bacteria</taxon>
        <taxon>Pseudomonadati</taxon>
        <taxon>Verrucomicrobiota</taxon>
        <taxon>Verrucomicrobiia</taxon>
        <taxon>Verrucomicrobiales</taxon>
        <taxon>Verrucomicrobiaceae</taxon>
        <taxon>Haloferula</taxon>
    </lineage>
</organism>
<comment type="caution">
    <text evidence="5">The sequence shown here is derived from an EMBL/GenBank/DDBJ whole genome shotgun (WGS) entry which is preliminary data.</text>
</comment>
<dbReference type="InterPro" id="IPR011990">
    <property type="entry name" value="TPR-like_helical_dom_sf"/>
</dbReference>
<dbReference type="EMBL" id="JACHFD010000005">
    <property type="protein sequence ID" value="MBB5351199.1"/>
    <property type="molecule type" value="Genomic_DNA"/>
</dbReference>
<keyword evidence="4" id="KW-0732">Signal</keyword>
<feature type="chain" id="PRO_5032810326" evidence="4">
    <location>
        <begin position="18"/>
        <end position="794"/>
    </location>
</feature>
<feature type="signal peptide" evidence="4">
    <location>
        <begin position="1"/>
        <end position="17"/>
    </location>
</feature>
<evidence type="ECO:0000256" key="3">
    <source>
        <dbReference type="PROSITE-ProRule" id="PRU00339"/>
    </source>
</evidence>
<evidence type="ECO:0000313" key="5">
    <source>
        <dbReference type="EMBL" id="MBB5351199.1"/>
    </source>
</evidence>
<dbReference type="Proteomes" id="UP000557717">
    <property type="component" value="Unassembled WGS sequence"/>
</dbReference>
<keyword evidence="2 3" id="KW-0802">TPR repeat</keyword>
<dbReference type="Pfam" id="PF13432">
    <property type="entry name" value="TPR_16"/>
    <property type="match status" value="2"/>
</dbReference>
<dbReference type="AlphaFoldDB" id="A0A840VBL6"/>